<feature type="domain" description="OTU" evidence="1">
    <location>
        <begin position="46"/>
        <end position="185"/>
    </location>
</feature>
<proteinExistence type="predicted"/>
<comment type="caution">
    <text evidence="2">The sequence shown here is derived from an EMBL/GenBank/DDBJ whole genome shotgun (WGS) entry which is preliminary data.</text>
</comment>
<sequence>MACFDYKICYIPGKDNFYADILSRLKYDQMIEKATKNHADKIPEYMSVIEIPGGGDSLVHALSLILFEWKRQEGKFSNYEIFNTENILPLREKLQKHIYSNPERYGITLNKENRREWQSYALQGVTLRDEFIQCFVNLYKCEIELYFSNTSPVIFQCDDPKKTQPGKIGRLQIKGGTHFNVLKNVKNIEKIDKSHIMFHKKIEKIKSNCNDIIDKILIDNSISENITVKHSSIEVKIDRLDRRFTNDFRCIHDSLPLESFKTHESIRLNDICNITPNYNIPDNILQCSHK</sequence>
<feature type="non-terminal residue" evidence="2">
    <location>
        <position position="290"/>
    </location>
</feature>
<protein>
    <recommendedName>
        <fullName evidence="1">OTU domain-containing protein</fullName>
    </recommendedName>
</protein>
<evidence type="ECO:0000313" key="3">
    <source>
        <dbReference type="Proteomes" id="UP000663887"/>
    </source>
</evidence>
<evidence type="ECO:0000259" key="1">
    <source>
        <dbReference type="PROSITE" id="PS50802"/>
    </source>
</evidence>
<dbReference type="Proteomes" id="UP000663887">
    <property type="component" value="Unassembled WGS sequence"/>
</dbReference>
<dbReference type="PROSITE" id="PS50802">
    <property type="entry name" value="OTU"/>
    <property type="match status" value="1"/>
</dbReference>
<reference evidence="2" key="1">
    <citation type="submission" date="2021-02" db="EMBL/GenBank/DDBJ databases">
        <authorList>
            <person name="Nowell W R."/>
        </authorList>
    </citation>
    <scope>NUCLEOTIDE SEQUENCE</scope>
</reference>
<gene>
    <name evidence="2" type="ORF">XDN619_LOCUS26104</name>
</gene>
<dbReference type="InterPro" id="IPR003323">
    <property type="entry name" value="OTU_dom"/>
</dbReference>
<name>A0A816WRS2_9BILA</name>
<organism evidence="2 3">
    <name type="scientific">Rotaria magnacalcarata</name>
    <dbReference type="NCBI Taxonomy" id="392030"/>
    <lineage>
        <taxon>Eukaryota</taxon>
        <taxon>Metazoa</taxon>
        <taxon>Spiralia</taxon>
        <taxon>Gnathifera</taxon>
        <taxon>Rotifera</taxon>
        <taxon>Eurotatoria</taxon>
        <taxon>Bdelloidea</taxon>
        <taxon>Philodinida</taxon>
        <taxon>Philodinidae</taxon>
        <taxon>Rotaria</taxon>
    </lineage>
</organism>
<accession>A0A816WRS2</accession>
<dbReference type="Gene3D" id="3.90.70.80">
    <property type="match status" value="1"/>
</dbReference>
<dbReference type="EMBL" id="CAJNRG010012109">
    <property type="protein sequence ID" value="CAF2137510.1"/>
    <property type="molecule type" value="Genomic_DNA"/>
</dbReference>
<evidence type="ECO:0000313" key="2">
    <source>
        <dbReference type="EMBL" id="CAF2137510.1"/>
    </source>
</evidence>
<dbReference type="AlphaFoldDB" id="A0A816WRS2"/>